<evidence type="ECO:0000256" key="1">
    <source>
        <dbReference type="SAM" id="MobiDB-lite"/>
    </source>
</evidence>
<dbReference type="Proteomes" id="UP001165121">
    <property type="component" value="Unassembled WGS sequence"/>
</dbReference>
<feature type="chain" id="PRO_5040859092" evidence="2">
    <location>
        <begin position="24"/>
        <end position="752"/>
    </location>
</feature>
<feature type="signal peptide" evidence="2">
    <location>
        <begin position="1"/>
        <end position="23"/>
    </location>
</feature>
<gene>
    <name evidence="3" type="ORF">Pfra01_000219300</name>
</gene>
<protein>
    <submittedName>
        <fullName evidence="3">Unnamed protein product</fullName>
    </submittedName>
</protein>
<keyword evidence="2" id="KW-0732">Signal</keyword>
<proteinExistence type="predicted"/>
<keyword evidence="4" id="KW-1185">Reference proteome</keyword>
<reference evidence="3" key="1">
    <citation type="submission" date="2023-04" db="EMBL/GenBank/DDBJ databases">
        <title>Phytophthora fragariaefolia NBRC 109709.</title>
        <authorList>
            <person name="Ichikawa N."/>
            <person name="Sato H."/>
            <person name="Tonouchi N."/>
        </authorList>
    </citation>
    <scope>NUCLEOTIDE SEQUENCE</scope>
    <source>
        <strain evidence="3">NBRC 109709</strain>
    </source>
</reference>
<dbReference type="AlphaFoldDB" id="A0A9W6TV61"/>
<evidence type="ECO:0000256" key="2">
    <source>
        <dbReference type="SAM" id="SignalP"/>
    </source>
</evidence>
<feature type="region of interest" description="Disordered" evidence="1">
    <location>
        <begin position="238"/>
        <end position="257"/>
    </location>
</feature>
<sequence>MKHVWPLFRAVLLLVQLSPSASSLTQHCAQLRIPPENVEHALLHIDAFNPIEDMANSACATFGVPAYKCGAVKKEVLETMQEMARLAIREAVVNVSLDRSLAYDILIFDEVMQENVKAPEPLVLYPEEPLGETMREYCVRYNLDNQTCETAAVGIGDLVARDWGCDDPIETEASGGERFVGIPILVDQQEYELKVDTLSDGAIDAVRFCVEKKIDVAGCVALIRIVEGQLELMNLKQVSKDGGEDEDEEDDDWGESTGVRKRLKVHSPTDTRMYPVSERVYIKVDWEHDSDEDIEPEEVCLYVLHITSPMQCFVVPQTDPLYLTANTGEGNHILYFTDKSGEDILAAKVVQLVIPKADLVEIYTSEVKPGSPDDDNEYLVAKIRTTLFDPFDTVFRVCVMIDDSFECLDPEWMATDNHEFRQGTQTEPLHQTITFKSPLDHVAFNRGTGHEISVLLLTANNKAVHLTNTVAFDAALHVNRPEVVSKRHVLDPRIHTPQLPPSCPNLLLSENLDWICDLWRHEWGVYSQNGEDGIIRKIFRHIGTKHKAYVEFGTEDGQECNTRLLREIHGWKGLLMDSGHDDESIDLHREFITRDNLMSLLTEKYQHLVPRDVDLLSIDVDFNDFWLLSSIDLTRVQPRVIIVEVNSHIPPSEARSVQYDDSEDGSSSWDGFSSYFGASVAAFHRWGAVNGYSLVYCESHGVNCFLVHNDALGKINVSALLGPDQLHAPPNFFGQGWSYPDIWQPHHQWVWV</sequence>
<accession>A0A9W6TV61</accession>
<dbReference type="EMBL" id="BSXT01000173">
    <property type="protein sequence ID" value="GMF19822.1"/>
    <property type="molecule type" value="Genomic_DNA"/>
</dbReference>
<name>A0A9W6TV61_9STRA</name>
<feature type="compositionally biased region" description="Acidic residues" evidence="1">
    <location>
        <begin position="243"/>
        <end position="254"/>
    </location>
</feature>
<evidence type="ECO:0000313" key="3">
    <source>
        <dbReference type="EMBL" id="GMF19822.1"/>
    </source>
</evidence>
<organism evidence="3 4">
    <name type="scientific">Phytophthora fragariaefolia</name>
    <dbReference type="NCBI Taxonomy" id="1490495"/>
    <lineage>
        <taxon>Eukaryota</taxon>
        <taxon>Sar</taxon>
        <taxon>Stramenopiles</taxon>
        <taxon>Oomycota</taxon>
        <taxon>Peronosporomycetes</taxon>
        <taxon>Peronosporales</taxon>
        <taxon>Peronosporaceae</taxon>
        <taxon>Phytophthora</taxon>
    </lineage>
</organism>
<evidence type="ECO:0000313" key="4">
    <source>
        <dbReference type="Proteomes" id="UP001165121"/>
    </source>
</evidence>
<comment type="caution">
    <text evidence="3">The sequence shown here is derived from an EMBL/GenBank/DDBJ whole genome shotgun (WGS) entry which is preliminary data.</text>
</comment>
<dbReference type="OrthoDB" id="288590at2759"/>